<gene>
    <name evidence="3" type="ORF">PG991_003397</name>
</gene>
<evidence type="ECO:0000313" key="4">
    <source>
        <dbReference type="Proteomes" id="UP001396898"/>
    </source>
</evidence>
<keyword evidence="2" id="KW-0732">Signal</keyword>
<feature type="compositionally biased region" description="Basic and acidic residues" evidence="1">
    <location>
        <begin position="294"/>
        <end position="311"/>
    </location>
</feature>
<keyword evidence="4" id="KW-1185">Reference proteome</keyword>
<protein>
    <submittedName>
        <fullName evidence="3">Uncharacterized protein</fullName>
    </submittedName>
</protein>
<dbReference type="EMBL" id="JAQQWI010000007">
    <property type="protein sequence ID" value="KAK8026341.1"/>
    <property type="molecule type" value="Genomic_DNA"/>
</dbReference>
<proteinExistence type="predicted"/>
<evidence type="ECO:0000313" key="3">
    <source>
        <dbReference type="EMBL" id="KAK8026341.1"/>
    </source>
</evidence>
<accession>A0ABR1S3Q3</accession>
<feature type="region of interest" description="Disordered" evidence="1">
    <location>
        <begin position="291"/>
        <end position="323"/>
    </location>
</feature>
<evidence type="ECO:0000256" key="1">
    <source>
        <dbReference type="SAM" id="MobiDB-lite"/>
    </source>
</evidence>
<sequence>MYATHFAVASLLARFAGAQKAVPGAPQYLGSTWLGIEPWPPRVGGVHDDDGFLEALQKPNLTGTYDFATPNISAPATTSGQATEECNSALQGWSLSVALTAGVPHRDKHYVAGELVLHTPASLLTNITDAGSNQKNVSVAEEWALCIISWDLLSEPYPPALRNGGDDGTCSSVLSRDCRRAVQAAARRDCADPQLDTIPECANDDTRAFRTSSTAAWYPARAIRQFLRGRAELMAFSTEPAPGGARNLTAYNDMGTVAWPTLLTLKSGNGVARWSELFCVRPNKAVNGSTLPVWEKKNEEEGGEGSGKEGEGEGQGDEEGAARNIAIDRVSTFGLGAVALAYLML</sequence>
<feature type="chain" id="PRO_5046662077" evidence="2">
    <location>
        <begin position="19"/>
        <end position="345"/>
    </location>
</feature>
<name>A0ABR1S3Q3_9PEZI</name>
<reference evidence="3 4" key="1">
    <citation type="submission" date="2023-01" db="EMBL/GenBank/DDBJ databases">
        <title>Analysis of 21 Apiospora genomes using comparative genomics revels a genus with tremendous synthesis potential of carbohydrate active enzymes and secondary metabolites.</title>
        <authorList>
            <person name="Sorensen T."/>
        </authorList>
    </citation>
    <scope>NUCLEOTIDE SEQUENCE [LARGE SCALE GENOMIC DNA]</scope>
    <source>
        <strain evidence="3 4">CBS 20057</strain>
    </source>
</reference>
<feature type="signal peptide" evidence="2">
    <location>
        <begin position="1"/>
        <end position="18"/>
    </location>
</feature>
<evidence type="ECO:0000256" key="2">
    <source>
        <dbReference type="SAM" id="SignalP"/>
    </source>
</evidence>
<dbReference type="Proteomes" id="UP001396898">
    <property type="component" value="Unassembled WGS sequence"/>
</dbReference>
<comment type="caution">
    <text evidence="3">The sequence shown here is derived from an EMBL/GenBank/DDBJ whole genome shotgun (WGS) entry which is preliminary data.</text>
</comment>
<organism evidence="3 4">
    <name type="scientific">Apiospora marii</name>
    <dbReference type="NCBI Taxonomy" id="335849"/>
    <lineage>
        <taxon>Eukaryota</taxon>
        <taxon>Fungi</taxon>
        <taxon>Dikarya</taxon>
        <taxon>Ascomycota</taxon>
        <taxon>Pezizomycotina</taxon>
        <taxon>Sordariomycetes</taxon>
        <taxon>Xylariomycetidae</taxon>
        <taxon>Amphisphaeriales</taxon>
        <taxon>Apiosporaceae</taxon>
        <taxon>Apiospora</taxon>
    </lineage>
</organism>